<sequence>MAQQLLSLNFEIEGEKRLRAVLQVPIDKIKNLRPVWDLIRDDFAARNQDWLDSEGKGSFAPLSPAYAAWKEVHFPGMKILQRTRRLYNSLTDVNDADFIYAPEKLRVILGTKVRYGRYHQVGTRRMPRRPILKLGKDAAVQWARMIHQYLFESGQFSRAKPISMQRRRKGA</sequence>
<reference evidence="1" key="1">
    <citation type="submission" date="2020-03" db="EMBL/GenBank/DDBJ databases">
        <title>The deep terrestrial virosphere.</title>
        <authorList>
            <person name="Holmfeldt K."/>
            <person name="Nilsson E."/>
            <person name="Simone D."/>
            <person name="Lopez-Fernandez M."/>
            <person name="Wu X."/>
            <person name="de Brujin I."/>
            <person name="Lundin D."/>
            <person name="Andersson A."/>
            <person name="Bertilsson S."/>
            <person name="Dopson M."/>
        </authorList>
    </citation>
    <scope>NUCLEOTIDE SEQUENCE</scope>
    <source>
        <strain evidence="1">MM415B00627</strain>
    </source>
</reference>
<gene>
    <name evidence="1" type="ORF">MM415B00627_0043</name>
</gene>
<evidence type="ECO:0000313" key="1">
    <source>
        <dbReference type="EMBL" id="QJA63461.1"/>
    </source>
</evidence>
<accession>A0A6M3J2S8</accession>
<dbReference type="AlphaFoldDB" id="A0A6M3J2S8"/>
<organism evidence="1">
    <name type="scientific">viral metagenome</name>
    <dbReference type="NCBI Taxonomy" id="1070528"/>
    <lineage>
        <taxon>unclassified sequences</taxon>
        <taxon>metagenomes</taxon>
        <taxon>organismal metagenomes</taxon>
    </lineage>
</organism>
<name>A0A6M3J2S8_9ZZZZ</name>
<protein>
    <submittedName>
        <fullName evidence="1">Putative tail protein</fullName>
    </submittedName>
</protein>
<proteinExistence type="predicted"/>
<dbReference type="EMBL" id="MT141497">
    <property type="protein sequence ID" value="QJA63461.1"/>
    <property type="molecule type" value="Genomic_DNA"/>
</dbReference>